<evidence type="ECO:0000313" key="3">
    <source>
        <dbReference type="EMBL" id="JAP93935.1"/>
    </source>
</evidence>
<feature type="non-terminal residue" evidence="3">
    <location>
        <position position="203"/>
    </location>
</feature>
<dbReference type="SMART" id="SM00175">
    <property type="entry name" value="RAB"/>
    <property type="match status" value="1"/>
</dbReference>
<dbReference type="GO" id="GO:0005525">
    <property type="term" value="F:GTP binding"/>
    <property type="evidence" value="ECO:0007669"/>
    <property type="project" value="UniProtKB-KW"/>
</dbReference>
<dbReference type="PROSITE" id="PS51421">
    <property type="entry name" value="RAS"/>
    <property type="match status" value="1"/>
</dbReference>
<dbReference type="InterPro" id="IPR027417">
    <property type="entry name" value="P-loop_NTPase"/>
</dbReference>
<gene>
    <name evidence="3" type="ORF">TPC1_13585</name>
</gene>
<dbReference type="PROSITE" id="PS51417">
    <property type="entry name" value="ARF"/>
    <property type="match status" value="1"/>
</dbReference>
<dbReference type="SMART" id="SM00173">
    <property type="entry name" value="RAS"/>
    <property type="match status" value="1"/>
</dbReference>
<dbReference type="InterPro" id="IPR001806">
    <property type="entry name" value="Small_GTPase"/>
</dbReference>
<dbReference type="SUPFAM" id="SSF52540">
    <property type="entry name" value="P-loop containing nucleoside triphosphate hydrolases"/>
    <property type="match status" value="1"/>
</dbReference>
<evidence type="ECO:0000256" key="1">
    <source>
        <dbReference type="ARBA" id="ARBA00022741"/>
    </source>
</evidence>
<dbReference type="PRINTS" id="PR00449">
    <property type="entry name" value="RASTRNSFRMNG"/>
</dbReference>
<dbReference type="PROSITE" id="PS51419">
    <property type="entry name" value="RAB"/>
    <property type="match status" value="1"/>
</dbReference>
<dbReference type="Pfam" id="PF00071">
    <property type="entry name" value="Ras"/>
    <property type="match status" value="1"/>
</dbReference>
<accession>A0A146KE36</accession>
<dbReference type="GO" id="GO:0003924">
    <property type="term" value="F:GTPase activity"/>
    <property type="evidence" value="ECO:0007669"/>
    <property type="project" value="InterPro"/>
</dbReference>
<keyword evidence="2" id="KW-0342">GTP-binding</keyword>
<reference evidence="3" key="1">
    <citation type="submission" date="2015-07" db="EMBL/GenBank/DDBJ databases">
        <title>Adaptation to a free-living lifestyle via gene acquisitions in the diplomonad Trepomonas sp. PC1.</title>
        <authorList>
            <person name="Xu F."/>
            <person name="Jerlstrom-Hultqvist J."/>
            <person name="Kolisko M."/>
            <person name="Simpson A.G.B."/>
            <person name="Roger A.J."/>
            <person name="Svard S.G."/>
            <person name="Andersson J.O."/>
        </authorList>
    </citation>
    <scope>NUCLEOTIDE SEQUENCE</scope>
    <source>
        <strain evidence="3">PC1</strain>
    </source>
</reference>
<dbReference type="InterPro" id="IPR050227">
    <property type="entry name" value="Rab"/>
</dbReference>
<dbReference type="SMART" id="SM00174">
    <property type="entry name" value="RHO"/>
    <property type="match status" value="1"/>
</dbReference>
<evidence type="ECO:0000256" key="2">
    <source>
        <dbReference type="ARBA" id="ARBA00023134"/>
    </source>
</evidence>
<dbReference type="AlphaFoldDB" id="A0A146KE36"/>
<keyword evidence="1" id="KW-0547">Nucleotide-binding</keyword>
<proteinExistence type="predicted"/>
<protein>
    <submittedName>
        <fullName evidence="3">Rab-like protein</fullName>
    </submittedName>
</protein>
<dbReference type="CDD" id="cd00154">
    <property type="entry name" value="Rab"/>
    <property type="match status" value="1"/>
</dbReference>
<dbReference type="Gene3D" id="3.40.50.300">
    <property type="entry name" value="P-loop containing nucleotide triphosphate hydrolases"/>
    <property type="match status" value="1"/>
</dbReference>
<name>A0A146KE36_9EUKA</name>
<feature type="non-terminal residue" evidence="3">
    <location>
        <position position="1"/>
    </location>
</feature>
<organism evidence="3">
    <name type="scientific">Trepomonas sp. PC1</name>
    <dbReference type="NCBI Taxonomy" id="1076344"/>
    <lineage>
        <taxon>Eukaryota</taxon>
        <taxon>Metamonada</taxon>
        <taxon>Diplomonadida</taxon>
        <taxon>Hexamitidae</taxon>
        <taxon>Hexamitinae</taxon>
        <taxon>Trepomonas</taxon>
    </lineage>
</organism>
<dbReference type="InterPro" id="IPR005225">
    <property type="entry name" value="Small_GTP-bd"/>
</dbReference>
<dbReference type="FunFam" id="3.40.50.300:FF:001447">
    <property type="entry name" value="Ras-related protein Rab-1B"/>
    <property type="match status" value="1"/>
</dbReference>
<dbReference type="NCBIfam" id="TIGR00231">
    <property type="entry name" value="small_GTP"/>
    <property type="match status" value="1"/>
</dbReference>
<dbReference type="EMBL" id="GDID01002671">
    <property type="protein sequence ID" value="JAP93935.1"/>
    <property type="molecule type" value="Transcribed_RNA"/>
</dbReference>
<dbReference type="PANTHER" id="PTHR47977">
    <property type="entry name" value="RAS-RELATED PROTEIN RAB"/>
    <property type="match status" value="1"/>
</dbReference>
<sequence>NIQVKIVVVGACSNGKTSLINRFVQNTFNPEYKATMGVDFMYKSVVVFDKDENCDQKVRLQIWDVAGQDRDNILTRSFYKDAQGCVIVVDLSNDEQEILNQIKSMTETIRQSLSSQFLHDPIPIIVSCNKADMHDNAVKYSNEFKTQILGLGVKEVLQTSALSGLNVDEIFQSIGQLSYPIAKTQNEIAQTPNILESQTKTGC</sequence>